<dbReference type="GO" id="GO:0010436">
    <property type="term" value="F:carotenoid dioxygenase activity"/>
    <property type="evidence" value="ECO:0007669"/>
    <property type="project" value="TreeGrafter"/>
</dbReference>
<proteinExistence type="inferred from homology"/>
<comment type="similarity">
    <text evidence="1 6">Belongs to the carotenoid oxygenase family.</text>
</comment>
<evidence type="ECO:0000256" key="6">
    <source>
        <dbReference type="RuleBase" id="RU364048"/>
    </source>
</evidence>
<feature type="binding site" evidence="5">
    <location>
        <position position="439"/>
    </location>
    <ligand>
        <name>Fe cation</name>
        <dbReference type="ChEBI" id="CHEBI:24875"/>
        <note>catalytic</note>
    </ligand>
</feature>
<keyword evidence="8" id="KW-1185">Reference proteome</keyword>
<accession>A0A9X2VMM6</accession>
<protein>
    <recommendedName>
        <fullName evidence="6">Dioxygenase</fullName>
        <ecNumber evidence="6">1.13.11.-</ecNumber>
    </recommendedName>
</protein>
<keyword evidence="3 6" id="KW-0560">Oxidoreductase</keyword>
<gene>
    <name evidence="7" type="ORF">NZH93_20790</name>
</gene>
<sequence length="446" mass="48853">MTTMPFISDHYTPVAQEHTAHGLTVHGTIPPELTGRYFRNGHNPKPGVVPTHWFKGAGMVHGLRLRDGKAEWYRNRWVRTPALDGAPLQRPDGTIDLTASVAGTHVIEHAGRILALQEANLPFELTAELDTVGAHDFGGKLTTAMTAHPKEDPATGELHFFAYSPFPPHLVYYVADAAGEITRGEVVDGAGPSLMHDFAITENHVVWLDMSVVFDQAERSGIPYRWHDDYAPRIGVMPRTSGTGVTWYDVEPGALLHVANAYEDGTGRVHVEGPRFDRTAWETSWKWWTGAPGHPETPLAGAVHHRWTLEPGTRRAKEELLDGLPTDFPTINDAVLGRRNRYSYAVAFPGGGLHQHAVVKYDNTTGHRQLSELGAHRVPGEAVFVAAQDGTAEDDGYLLTIVNNTKDNTSEFVVLDAHDISAPPVATVELPHRVPGGIHGSWIADT</sequence>
<name>A0A9X2VMM6_9PSEU</name>
<dbReference type="PANTHER" id="PTHR10543">
    <property type="entry name" value="BETA-CAROTENE DIOXYGENASE"/>
    <property type="match status" value="1"/>
</dbReference>
<evidence type="ECO:0000256" key="1">
    <source>
        <dbReference type="ARBA" id="ARBA00006787"/>
    </source>
</evidence>
<dbReference type="Proteomes" id="UP001141259">
    <property type="component" value="Unassembled WGS sequence"/>
</dbReference>
<dbReference type="EMBL" id="JANYMP010000009">
    <property type="protein sequence ID" value="MCS7479307.1"/>
    <property type="molecule type" value="Genomic_DNA"/>
</dbReference>
<dbReference type="GO" id="GO:0016121">
    <property type="term" value="P:carotene catabolic process"/>
    <property type="evidence" value="ECO:0007669"/>
    <property type="project" value="TreeGrafter"/>
</dbReference>
<evidence type="ECO:0000313" key="7">
    <source>
        <dbReference type="EMBL" id="MCS7479307.1"/>
    </source>
</evidence>
<comment type="caution">
    <text evidence="7">The sequence shown here is derived from an EMBL/GenBank/DDBJ whole genome shotgun (WGS) entry which is preliminary data.</text>
</comment>
<evidence type="ECO:0000256" key="2">
    <source>
        <dbReference type="ARBA" id="ARBA00022723"/>
    </source>
</evidence>
<evidence type="ECO:0000256" key="5">
    <source>
        <dbReference type="PIRSR" id="PIRSR604294-1"/>
    </source>
</evidence>
<dbReference type="Pfam" id="PF03055">
    <property type="entry name" value="RPE65"/>
    <property type="match status" value="1"/>
</dbReference>
<evidence type="ECO:0000313" key="8">
    <source>
        <dbReference type="Proteomes" id="UP001141259"/>
    </source>
</evidence>
<evidence type="ECO:0000256" key="3">
    <source>
        <dbReference type="ARBA" id="ARBA00023002"/>
    </source>
</evidence>
<evidence type="ECO:0000256" key="4">
    <source>
        <dbReference type="ARBA" id="ARBA00023004"/>
    </source>
</evidence>
<keyword evidence="4 5" id="KW-0408">Iron</keyword>
<keyword evidence="2 5" id="KW-0479">Metal-binding</keyword>
<dbReference type="GO" id="GO:0046872">
    <property type="term" value="F:metal ion binding"/>
    <property type="evidence" value="ECO:0007669"/>
    <property type="project" value="UniProtKB-KW"/>
</dbReference>
<dbReference type="RefSeq" id="WP_259624809.1">
    <property type="nucleotide sequence ID" value="NZ_JANYMP010000009.1"/>
</dbReference>
<dbReference type="InterPro" id="IPR004294">
    <property type="entry name" value="Carotenoid_Oase"/>
</dbReference>
<dbReference type="AlphaFoldDB" id="A0A9X2VMM6"/>
<organism evidence="7 8">
    <name type="scientific">Umezawaea endophytica</name>
    <dbReference type="NCBI Taxonomy" id="1654476"/>
    <lineage>
        <taxon>Bacteria</taxon>
        <taxon>Bacillati</taxon>
        <taxon>Actinomycetota</taxon>
        <taxon>Actinomycetes</taxon>
        <taxon>Pseudonocardiales</taxon>
        <taxon>Pseudonocardiaceae</taxon>
        <taxon>Umezawaea</taxon>
    </lineage>
</organism>
<feature type="binding site" evidence="5">
    <location>
        <position position="148"/>
    </location>
    <ligand>
        <name>Fe cation</name>
        <dbReference type="ChEBI" id="CHEBI:24875"/>
        <note>catalytic</note>
    </ligand>
</feature>
<keyword evidence="6" id="KW-0223">Dioxygenase</keyword>
<reference evidence="7" key="1">
    <citation type="submission" date="2022-08" db="EMBL/GenBank/DDBJ databases">
        <authorList>
            <person name="Tistechok S."/>
            <person name="Samborskyy M."/>
            <person name="Roman I."/>
        </authorList>
    </citation>
    <scope>NUCLEOTIDE SEQUENCE</scope>
    <source>
        <strain evidence="7">DSM 103496</strain>
    </source>
</reference>
<feature type="binding site" evidence="5">
    <location>
        <position position="196"/>
    </location>
    <ligand>
        <name>Fe cation</name>
        <dbReference type="ChEBI" id="CHEBI:24875"/>
        <note>catalytic</note>
    </ligand>
</feature>
<dbReference type="EC" id="1.13.11.-" evidence="6"/>
<feature type="binding site" evidence="5">
    <location>
        <position position="257"/>
    </location>
    <ligand>
        <name>Fe cation</name>
        <dbReference type="ChEBI" id="CHEBI:24875"/>
        <note>catalytic</note>
    </ligand>
</feature>
<comment type="cofactor">
    <cofactor evidence="5 6">
        <name>Fe(2+)</name>
        <dbReference type="ChEBI" id="CHEBI:29033"/>
    </cofactor>
    <text evidence="5 6">Binds 1 Fe(2+) ion per subunit.</text>
</comment>
<dbReference type="PANTHER" id="PTHR10543:SF89">
    <property type="entry name" value="CAROTENOID 9,10(9',10')-CLEAVAGE DIOXYGENASE 1"/>
    <property type="match status" value="1"/>
</dbReference>